<dbReference type="InterPro" id="IPR014730">
    <property type="entry name" value="ETF_a/b_N"/>
</dbReference>
<feature type="binding site" evidence="3">
    <location>
        <position position="292"/>
    </location>
    <ligand>
        <name>FAD</name>
        <dbReference type="ChEBI" id="CHEBI:57692"/>
    </ligand>
</feature>
<dbReference type="Gene3D" id="3.40.50.1220">
    <property type="entry name" value="TPP-binding domain"/>
    <property type="match status" value="1"/>
</dbReference>
<dbReference type="Gene3D" id="3.40.50.620">
    <property type="entry name" value="HUPs"/>
    <property type="match status" value="1"/>
</dbReference>
<feature type="binding site" evidence="3">
    <location>
        <position position="215"/>
    </location>
    <ligand>
        <name>FAD</name>
        <dbReference type="ChEBI" id="CHEBI:57692"/>
    </ligand>
</feature>
<feature type="binding site" evidence="3">
    <location>
        <begin position="240"/>
        <end position="241"/>
    </location>
    <ligand>
        <name>FAD</name>
        <dbReference type="ChEBI" id="CHEBI:57692"/>
    </ligand>
</feature>
<dbReference type="InterPro" id="IPR029035">
    <property type="entry name" value="DHS-like_NAD/FAD-binding_dom"/>
</dbReference>
<dbReference type="PIRSF" id="PIRSF000089">
    <property type="entry name" value="Electra_flavoP_a"/>
    <property type="match status" value="1"/>
</dbReference>
<feature type="binding site" evidence="3">
    <location>
        <begin position="271"/>
        <end position="278"/>
    </location>
    <ligand>
        <name>FAD</name>
        <dbReference type="ChEBI" id="CHEBI:57692"/>
    </ligand>
</feature>
<dbReference type="GO" id="GO:0033539">
    <property type="term" value="P:fatty acid beta-oxidation using acyl-CoA dehydrogenase"/>
    <property type="evidence" value="ECO:0007669"/>
    <property type="project" value="TreeGrafter"/>
</dbReference>
<dbReference type="GO" id="GO:0009055">
    <property type="term" value="F:electron transfer activity"/>
    <property type="evidence" value="ECO:0007669"/>
    <property type="project" value="InterPro"/>
</dbReference>
<dbReference type="Pfam" id="PF00766">
    <property type="entry name" value="ETF_alpha"/>
    <property type="match status" value="1"/>
</dbReference>
<dbReference type="OrthoDB" id="9770286at2"/>
<evidence type="ECO:0000259" key="4">
    <source>
        <dbReference type="SMART" id="SM00893"/>
    </source>
</evidence>
<keyword evidence="2" id="KW-0249">Electron transport</keyword>
<keyword evidence="6" id="KW-1185">Reference proteome</keyword>
<dbReference type="InterPro" id="IPR014731">
    <property type="entry name" value="ETF_asu_C"/>
</dbReference>
<dbReference type="STRING" id="999894.TDIS_0178"/>
<protein>
    <submittedName>
        <fullName evidence="5">Electron transfer flavoprotein, alpha subunit</fullName>
    </submittedName>
</protein>
<dbReference type="Pfam" id="PF01012">
    <property type="entry name" value="ETF"/>
    <property type="match status" value="1"/>
</dbReference>
<evidence type="ECO:0000313" key="5">
    <source>
        <dbReference type="EMBL" id="OAQ21660.1"/>
    </source>
</evidence>
<evidence type="ECO:0000256" key="1">
    <source>
        <dbReference type="ARBA" id="ARBA00005817"/>
    </source>
</evidence>
<organism evidence="5 6">
    <name type="scientific">Thermosulfurimonas dismutans</name>
    <dbReference type="NCBI Taxonomy" id="999894"/>
    <lineage>
        <taxon>Bacteria</taxon>
        <taxon>Pseudomonadati</taxon>
        <taxon>Thermodesulfobacteriota</taxon>
        <taxon>Thermodesulfobacteria</taxon>
        <taxon>Thermodesulfobacteriales</taxon>
        <taxon>Thermodesulfobacteriaceae</taxon>
        <taxon>Thermosulfurimonas</taxon>
    </lineage>
</organism>
<proteinExistence type="inferred from homology"/>
<dbReference type="PANTHER" id="PTHR43153">
    <property type="entry name" value="ELECTRON TRANSFER FLAVOPROTEIN ALPHA"/>
    <property type="match status" value="1"/>
</dbReference>
<comment type="similarity">
    <text evidence="1">Belongs to the ETF alpha-subunit/FixB family.</text>
</comment>
<dbReference type="EMBL" id="LWLG01000001">
    <property type="protein sequence ID" value="OAQ21660.1"/>
    <property type="molecule type" value="Genomic_DNA"/>
</dbReference>
<dbReference type="SUPFAM" id="SSF52402">
    <property type="entry name" value="Adenine nucleotide alpha hydrolases-like"/>
    <property type="match status" value="1"/>
</dbReference>
<evidence type="ECO:0000256" key="2">
    <source>
        <dbReference type="ARBA" id="ARBA00022982"/>
    </source>
</evidence>
<dbReference type="AlphaFoldDB" id="A0A179D6D2"/>
<dbReference type="SUPFAM" id="SSF52467">
    <property type="entry name" value="DHS-like NAD/FAD-binding domain"/>
    <property type="match status" value="1"/>
</dbReference>
<dbReference type="InterPro" id="IPR033947">
    <property type="entry name" value="ETF_alpha_N"/>
</dbReference>
<sequence>MGGFWIYGEWGENGFHPVVYELISVARRLAPKLAEKVTVVVLGTDDLREAARELFRYGVEKVLLFIHPELSYFRDDLYAEILAAAIKERDPSVFLFGATAEGQALAPRVAGLLGLGLTAHCIAFEVDDEARLIQIRPSFGENVMAKIVSKTRPQMATVRPGVFPKAEPQASGEGEPEEIRLSEVPKSVLRRRAVYPVPRKESPLSEAKVVVAGGRGLLTKENFEKLHELAKLLSGAVGATRPVCHLGWISEEHMIGVSGETVAPRLYIGFGISGALQHTVGMEGSEVVVAVNTDPEATLMQRADIAVVGDATRILPLLIRRIREIKEGRDGAS</sequence>
<dbReference type="PATRIC" id="fig|999894.6.peg.179"/>
<evidence type="ECO:0000256" key="3">
    <source>
        <dbReference type="PIRSR" id="PIRSR000089-1"/>
    </source>
</evidence>
<dbReference type="RefSeq" id="WP_068668334.1">
    <property type="nucleotide sequence ID" value="NZ_LWLG01000001.1"/>
</dbReference>
<comment type="caution">
    <text evidence="5">The sequence shown here is derived from an EMBL/GenBank/DDBJ whole genome shotgun (WGS) entry which is preliminary data.</text>
</comment>
<keyword evidence="3" id="KW-0285">Flavoprotein</keyword>
<comment type="cofactor">
    <cofactor evidence="3">
        <name>FAD</name>
        <dbReference type="ChEBI" id="CHEBI:57692"/>
    </cofactor>
    <text evidence="3">Binds 1 FAD per dimer.</text>
</comment>
<dbReference type="SMART" id="SM00893">
    <property type="entry name" value="ETF"/>
    <property type="match status" value="1"/>
</dbReference>
<dbReference type="Proteomes" id="UP000078390">
    <property type="component" value="Unassembled WGS sequence"/>
</dbReference>
<evidence type="ECO:0000313" key="6">
    <source>
        <dbReference type="Proteomes" id="UP000078390"/>
    </source>
</evidence>
<dbReference type="CDD" id="cd01715">
    <property type="entry name" value="ETF_alpha"/>
    <property type="match status" value="1"/>
</dbReference>
<gene>
    <name evidence="5" type="ORF">TDIS_0178</name>
</gene>
<dbReference type="InterPro" id="IPR001308">
    <property type="entry name" value="ETF_a/FixB"/>
</dbReference>
<dbReference type="InterPro" id="IPR014729">
    <property type="entry name" value="Rossmann-like_a/b/a_fold"/>
</dbReference>
<keyword evidence="3" id="KW-0274">FAD</keyword>
<dbReference type="GO" id="GO:0050660">
    <property type="term" value="F:flavin adenine dinucleotide binding"/>
    <property type="evidence" value="ECO:0007669"/>
    <property type="project" value="InterPro"/>
</dbReference>
<accession>A0A179D6D2</accession>
<reference evidence="5 6" key="1">
    <citation type="submission" date="2016-04" db="EMBL/GenBank/DDBJ databases">
        <title>Genome analysis of Thermosulfurimonas dismutans, the first thermophilic sulfur-disproportionating bacterium of the phylum Thermodesulfobacteria.</title>
        <authorList>
            <person name="Mardanov A.V."/>
            <person name="Beletsky A.V."/>
            <person name="Kadnikov V.V."/>
            <person name="Slobodkin A.I."/>
            <person name="Ravin N.V."/>
        </authorList>
    </citation>
    <scope>NUCLEOTIDE SEQUENCE [LARGE SCALE GENOMIC DNA]</scope>
    <source>
        <strain evidence="5 6">S95</strain>
    </source>
</reference>
<name>A0A179D6D2_9BACT</name>
<keyword evidence="2" id="KW-0813">Transport</keyword>
<feature type="domain" description="Electron transfer flavoprotein alpha/beta-subunit N-terminal" evidence="4">
    <location>
        <begin position="4"/>
        <end position="193"/>
    </location>
</feature>
<dbReference type="PANTHER" id="PTHR43153:SF1">
    <property type="entry name" value="ELECTRON TRANSFER FLAVOPROTEIN SUBUNIT ALPHA, MITOCHONDRIAL"/>
    <property type="match status" value="1"/>
</dbReference>